<dbReference type="SMART" id="SM00382">
    <property type="entry name" value="AAA"/>
    <property type="match status" value="1"/>
</dbReference>
<dbReference type="InterPro" id="IPR003593">
    <property type="entry name" value="AAA+_ATPase"/>
</dbReference>
<dbReference type="PRINTS" id="PR01590">
    <property type="entry name" value="HTHFIS"/>
</dbReference>
<dbReference type="Pfam" id="PF25601">
    <property type="entry name" value="AAA_lid_14"/>
    <property type="match status" value="1"/>
</dbReference>
<gene>
    <name evidence="8" type="ORF">BN1221_02557</name>
</gene>
<evidence type="ECO:0000313" key="8">
    <source>
        <dbReference type="EMBL" id="CPR17290.1"/>
    </source>
</evidence>
<dbReference type="OrthoDB" id="9804019at2"/>
<protein>
    <submittedName>
        <fullName evidence="8">Nitrogenase (Molybdenum-iron)-specific transcriptional regulator NifA</fullName>
    </submittedName>
</protein>
<evidence type="ECO:0000256" key="6">
    <source>
        <dbReference type="SAM" id="MobiDB-lite"/>
    </source>
</evidence>
<evidence type="ECO:0000256" key="3">
    <source>
        <dbReference type="ARBA" id="ARBA00023015"/>
    </source>
</evidence>
<dbReference type="InterPro" id="IPR002078">
    <property type="entry name" value="Sigma_54_int"/>
</dbReference>
<dbReference type="PANTHER" id="PTHR32071">
    <property type="entry name" value="TRANSCRIPTIONAL REGULATORY PROTEIN"/>
    <property type="match status" value="1"/>
</dbReference>
<dbReference type="GO" id="GO:0043565">
    <property type="term" value="F:sequence-specific DNA binding"/>
    <property type="evidence" value="ECO:0007669"/>
    <property type="project" value="InterPro"/>
</dbReference>
<dbReference type="SUPFAM" id="SSF52540">
    <property type="entry name" value="P-loop containing nucleoside triphosphate hydrolases"/>
    <property type="match status" value="1"/>
</dbReference>
<dbReference type="InterPro" id="IPR058031">
    <property type="entry name" value="AAA_lid_NorR"/>
</dbReference>
<dbReference type="InterPro" id="IPR027417">
    <property type="entry name" value="P-loop_NTPase"/>
</dbReference>
<name>A0A0G4JW07_9GAMM</name>
<dbReference type="PROSITE" id="PS50045">
    <property type="entry name" value="SIGMA54_INTERACT_4"/>
    <property type="match status" value="1"/>
</dbReference>
<reference evidence="9" key="1">
    <citation type="submission" date="2015-01" db="EMBL/GenBank/DDBJ databases">
        <authorList>
            <person name="Paterson Steve"/>
        </authorList>
    </citation>
    <scope>NUCLEOTIDE SEQUENCE [LARGE SCALE GENOMIC DNA]</scope>
    <source>
        <strain evidence="9">OBR1</strain>
    </source>
</reference>
<feature type="domain" description="Sigma-54 factor interaction" evidence="7">
    <location>
        <begin position="38"/>
        <end position="261"/>
    </location>
</feature>
<organism evidence="8 9">
    <name type="scientific">Brenneria goodwinii</name>
    <dbReference type="NCBI Taxonomy" id="1109412"/>
    <lineage>
        <taxon>Bacteria</taxon>
        <taxon>Pseudomonadati</taxon>
        <taxon>Pseudomonadota</taxon>
        <taxon>Gammaproteobacteria</taxon>
        <taxon>Enterobacterales</taxon>
        <taxon>Pectobacteriaceae</taxon>
        <taxon>Brenneria</taxon>
    </lineage>
</organism>
<dbReference type="Pfam" id="PF00158">
    <property type="entry name" value="Sigma54_activat"/>
    <property type="match status" value="1"/>
</dbReference>
<dbReference type="AlphaFoldDB" id="A0A0G4JW07"/>
<evidence type="ECO:0000256" key="4">
    <source>
        <dbReference type="ARBA" id="ARBA00023125"/>
    </source>
</evidence>
<dbReference type="Gene3D" id="1.10.8.60">
    <property type="match status" value="1"/>
</dbReference>
<keyword evidence="3" id="KW-0805">Transcription regulation</keyword>
<dbReference type="EMBL" id="CGIG01000001">
    <property type="protein sequence ID" value="CPR17290.1"/>
    <property type="molecule type" value="Genomic_DNA"/>
</dbReference>
<dbReference type="RefSeq" id="WP_048637603.1">
    <property type="nucleotide sequence ID" value="NZ_CGIG01000001.1"/>
</dbReference>
<keyword evidence="5" id="KW-0804">Transcription</keyword>
<sequence length="384" mass="43001">MENTKRASPEQAEDAALPRAGGGRSKKKPHSVHEVSRIITHSFAMKRVMEKVARFAPTLSPILLRGEPGTGKDVIARAIHTQSTRHRRAFIKLSCDYSNDEQAIMALLGSDENGNQQQGAISLVNGGTLFLSEIGLFSLRMQKCLLRLLQEKEYMPLAGNRVLPCKMRLVCATERNLEQMVAAGDFLPELYYRLHVATIALPALRDRQEDIPELVNYFFERFNRVNNLNISMTEAALSPLYLCNWPANVRDLENCLEYASLHREGDIIKQLPCLTERCMRQKLNLQISNYIQSGAGEPAAAPEPVAAEFDSPLRWEPCATLPHVVMPIAGGSSGYDPSDEIRHRIIAALEKSGWVKAKAARLLNLTPRQLSYALQKLQIEVKKF</sequence>
<dbReference type="Proteomes" id="UP000044377">
    <property type="component" value="Unassembled WGS sequence"/>
</dbReference>
<dbReference type="Pfam" id="PF02954">
    <property type="entry name" value="HTH_8"/>
    <property type="match status" value="1"/>
</dbReference>
<accession>A0A0G4JW07</accession>
<dbReference type="GO" id="GO:0005524">
    <property type="term" value="F:ATP binding"/>
    <property type="evidence" value="ECO:0007669"/>
    <property type="project" value="UniProtKB-KW"/>
</dbReference>
<dbReference type="Gene3D" id="3.40.50.300">
    <property type="entry name" value="P-loop containing nucleotide triphosphate hydrolases"/>
    <property type="match status" value="1"/>
</dbReference>
<evidence type="ECO:0000256" key="5">
    <source>
        <dbReference type="ARBA" id="ARBA00023163"/>
    </source>
</evidence>
<dbReference type="InterPro" id="IPR002197">
    <property type="entry name" value="HTH_Fis"/>
</dbReference>
<dbReference type="GO" id="GO:0006355">
    <property type="term" value="P:regulation of DNA-templated transcription"/>
    <property type="evidence" value="ECO:0007669"/>
    <property type="project" value="InterPro"/>
</dbReference>
<dbReference type="STRING" id="1109412.BN1221_02557"/>
<feature type="region of interest" description="Disordered" evidence="6">
    <location>
        <begin position="1"/>
        <end position="34"/>
    </location>
</feature>
<evidence type="ECO:0000256" key="1">
    <source>
        <dbReference type="ARBA" id="ARBA00022741"/>
    </source>
</evidence>
<dbReference type="PANTHER" id="PTHR32071:SF117">
    <property type="entry name" value="PTS-DEPENDENT DIHYDROXYACETONE KINASE OPERON REGULATORY PROTEIN-RELATED"/>
    <property type="match status" value="1"/>
</dbReference>
<evidence type="ECO:0000259" key="7">
    <source>
        <dbReference type="PROSITE" id="PS50045"/>
    </source>
</evidence>
<keyword evidence="4" id="KW-0238">DNA-binding</keyword>
<dbReference type="CDD" id="cd00009">
    <property type="entry name" value="AAA"/>
    <property type="match status" value="1"/>
</dbReference>
<evidence type="ECO:0000313" key="9">
    <source>
        <dbReference type="Proteomes" id="UP000044377"/>
    </source>
</evidence>
<proteinExistence type="predicted"/>
<keyword evidence="9" id="KW-1185">Reference proteome</keyword>
<dbReference type="Gene3D" id="1.10.10.60">
    <property type="entry name" value="Homeodomain-like"/>
    <property type="match status" value="1"/>
</dbReference>
<keyword evidence="1" id="KW-0547">Nucleotide-binding</keyword>
<keyword evidence="2" id="KW-0067">ATP-binding</keyword>
<evidence type="ECO:0000256" key="2">
    <source>
        <dbReference type="ARBA" id="ARBA00022840"/>
    </source>
</evidence>